<feature type="transmembrane region" description="Helical" evidence="1">
    <location>
        <begin position="87"/>
        <end position="107"/>
    </location>
</feature>
<keyword evidence="1" id="KW-0812">Transmembrane</keyword>
<dbReference type="EMBL" id="VIWP01000005">
    <property type="protein sequence ID" value="TWF52272.1"/>
    <property type="molecule type" value="Genomic_DNA"/>
</dbReference>
<name>A0A561QPP3_9HYPH</name>
<keyword evidence="1" id="KW-0472">Membrane</keyword>
<dbReference type="PANTHER" id="PTHR37314">
    <property type="entry name" value="SLR0142 PROTEIN"/>
    <property type="match status" value="1"/>
</dbReference>
<reference evidence="2 3" key="1">
    <citation type="submission" date="2019-06" db="EMBL/GenBank/DDBJ databases">
        <title>Sorghum-associated microbial communities from plants grown in Nebraska, USA.</title>
        <authorList>
            <person name="Schachtman D."/>
        </authorList>
    </citation>
    <scope>NUCLEOTIDE SEQUENCE [LARGE SCALE GENOMIC DNA]</scope>
    <source>
        <strain evidence="2 3">1225</strain>
    </source>
</reference>
<protein>
    <submittedName>
        <fullName evidence="2">Uncharacterized membrane protein YoaK (UPF0700 family)</fullName>
    </submittedName>
</protein>
<organism evidence="2 3">
    <name type="scientific">Neorhizobium alkalisoli</name>
    <dbReference type="NCBI Taxonomy" id="528178"/>
    <lineage>
        <taxon>Bacteria</taxon>
        <taxon>Pseudomonadati</taxon>
        <taxon>Pseudomonadota</taxon>
        <taxon>Alphaproteobacteria</taxon>
        <taxon>Hyphomicrobiales</taxon>
        <taxon>Rhizobiaceae</taxon>
        <taxon>Rhizobium/Agrobacterium group</taxon>
        <taxon>Neorhizobium</taxon>
    </lineage>
</organism>
<dbReference type="Pfam" id="PF06912">
    <property type="entry name" value="DUF1275"/>
    <property type="match status" value="1"/>
</dbReference>
<dbReference type="Proteomes" id="UP000320653">
    <property type="component" value="Unassembled WGS sequence"/>
</dbReference>
<dbReference type="RefSeq" id="WP_145639934.1">
    <property type="nucleotide sequence ID" value="NZ_VIWP01000005.1"/>
</dbReference>
<evidence type="ECO:0000313" key="3">
    <source>
        <dbReference type="Proteomes" id="UP000320653"/>
    </source>
</evidence>
<proteinExistence type="predicted"/>
<sequence>MKNIPLAVLLALNAGYVDTSGFLALQGLFTAHVTGNFVTLGATVALGTAGGLAKILALPVFCLVVFLSRLTGIFLQSRNWPVLRPLLVAKLVLLIGAAVLAVTHGPFDDGNALATVVMGMILVTAMAIQNALHRLHLGKSPPSTLMTGTTTQIMIDLAEIVSGSKPEEKAASSARIKKMLVSVVAFAAGCALSAGAFIEASVWCFVVPPVFALLALVAKTATPEGD</sequence>
<dbReference type="OrthoDB" id="7676651at2"/>
<keyword evidence="1" id="KW-1133">Transmembrane helix</keyword>
<dbReference type="InterPro" id="IPR010699">
    <property type="entry name" value="DUF1275"/>
</dbReference>
<feature type="transmembrane region" description="Helical" evidence="1">
    <location>
        <begin position="113"/>
        <end position="132"/>
    </location>
</feature>
<feature type="transmembrane region" description="Helical" evidence="1">
    <location>
        <begin position="179"/>
        <end position="198"/>
    </location>
</feature>
<gene>
    <name evidence="2" type="ORF">FHW37_105372</name>
</gene>
<comment type="caution">
    <text evidence="2">The sequence shown here is derived from an EMBL/GenBank/DDBJ whole genome shotgun (WGS) entry which is preliminary data.</text>
</comment>
<evidence type="ECO:0000256" key="1">
    <source>
        <dbReference type="SAM" id="Phobius"/>
    </source>
</evidence>
<dbReference type="PANTHER" id="PTHR37314:SF5">
    <property type="entry name" value="SLR0142 PROTEIN"/>
    <property type="match status" value="1"/>
</dbReference>
<keyword evidence="3" id="KW-1185">Reference proteome</keyword>
<dbReference type="AlphaFoldDB" id="A0A561QPP3"/>
<feature type="transmembrane region" description="Helical" evidence="1">
    <location>
        <begin position="43"/>
        <end position="67"/>
    </location>
</feature>
<accession>A0A561QPP3</accession>
<evidence type="ECO:0000313" key="2">
    <source>
        <dbReference type="EMBL" id="TWF52272.1"/>
    </source>
</evidence>